<proteinExistence type="predicted"/>
<protein>
    <submittedName>
        <fullName evidence="4">DUF4872 domain-containing protein</fullName>
    </submittedName>
</protein>
<keyword evidence="5" id="KW-1185">Reference proteome</keyword>
<feature type="domain" description="DUF4872" evidence="3">
    <location>
        <begin position="154"/>
        <end position="328"/>
    </location>
</feature>
<evidence type="ECO:0000259" key="2">
    <source>
        <dbReference type="Pfam" id="PF14399"/>
    </source>
</evidence>
<gene>
    <name evidence="4" type="ORF">EII21_04225</name>
</gene>
<feature type="transmembrane region" description="Helical" evidence="1">
    <location>
        <begin position="31"/>
        <end position="56"/>
    </location>
</feature>
<organism evidence="4 5">
    <name type="scientific">Conchiformibius steedae</name>
    <dbReference type="NCBI Taxonomy" id="153493"/>
    <lineage>
        <taxon>Bacteria</taxon>
        <taxon>Pseudomonadati</taxon>
        <taxon>Pseudomonadota</taxon>
        <taxon>Betaproteobacteria</taxon>
        <taxon>Neisseriales</taxon>
        <taxon>Neisseriaceae</taxon>
        <taxon>Conchiformibius</taxon>
    </lineage>
</organism>
<dbReference type="InterPro" id="IPR032369">
    <property type="entry name" value="DUF4872"/>
</dbReference>
<dbReference type="OrthoDB" id="4075615at2"/>
<evidence type="ECO:0000256" key="1">
    <source>
        <dbReference type="SAM" id="Phobius"/>
    </source>
</evidence>
<evidence type="ECO:0000259" key="3">
    <source>
        <dbReference type="Pfam" id="PF16169"/>
    </source>
</evidence>
<evidence type="ECO:0000313" key="5">
    <source>
        <dbReference type="Proteomes" id="UP000269923"/>
    </source>
</evidence>
<reference evidence="4 5" key="1">
    <citation type="submission" date="2018-11" db="EMBL/GenBank/DDBJ databases">
        <title>Genomes From Bacteria Associated with the Canine Oral Cavity: a Test Case for Automated Genome-Based Taxonomic Assignment.</title>
        <authorList>
            <person name="Coil D.A."/>
            <person name="Jospin G."/>
            <person name="Darling A.E."/>
            <person name="Wallis C."/>
            <person name="Davis I.J."/>
            <person name="Harris S."/>
            <person name="Eisen J.A."/>
            <person name="Holcombe L.J."/>
            <person name="O'Flynn C."/>
        </authorList>
    </citation>
    <scope>NUCLEOTIDE SEQUENCE [LARGE SCALE GENOMIC DNA]</scope>
    <source>
        <strain evidence="4 5">COT-280</strain>
    </source>
</reference>
<dbReference type="RefSeq" id="WP_124794378.1">
    <property type="nucleotide sequence ID" value="NZ_RQYC01000004.1"/>
</dbReference>
<dbReference type="Pfam" id="PF14399">
    <property type="entry name" value="BtrH_N"/>
    <property type="match status" value="1"/>
</dbReference>
<sequence length="334" mass="36986">MDDFPHRHTAHCESGTLSALLRHHGGDLDEAMVFGLAAGLAFAYIPVVKLAGMPLISYRIAPGRMIKNACALLGVRLQMQRFRSAEQGMNALDKVLATGGVAGIQTSVFWLPYFPPEMRFHFNAHNLLVYGKRGQDYLLSDPVFETVQSCSAADLQHARFAKGALAPKGLMYTVSDASALRDLPQRLPALVRRAIAKNARQMSPPVFFVGVRGMHTLARRIQALPQRHDAAYCARYLGHIVRMQEEIGTGGAGFRYLYAYFLQQAAEICGDDALHTASEQLTAIGDSWREFAGQCVRQCRQAQPQDYAETAAALHSLAERESAFWKHLHSWSKT</sequence>
<accession>A0A3P2A622</accession>
<dbReference type="AlphaFoldDB" id="A0A3P2A622"/>
<name>A0A3P2A622_9NEIS</name>
<dbReference type="EMBL" id="RQYC01000004">
    <property type="protein sequence ID" value="RRD90819.1"/>
    <property type="molecule type" value="Genomic_DNA"/>
</dbReference>
<dbReference type="Pfam" id="PF16169">
    <property type="entry name" value="DUF4872"/>
    <property type="match status" value="1"/>
</dbReference>
<dbReference type="Proteomes" id="UP000269923">
    <property type="component" value="Unassembled WGS sequence"/>
</dbReference>
<comment type="caution">
    <text evidence="4">The sequence shown here is derived from an EMBL/GenBank/DDBJ whole genome shotgun (WGS) entry which is preliminary data.</text>
</comment>
<feature type="domain" description="Butirosin biosynthesis protein H N-terminal" evidence="2">
    <location>
        <begin position="11"/>
        <end position="142"/>
    </location>
</feature>
<keyword evidence="1" id="KW-0812">Transmembrane</keyword>
<dbReference type="InterPro" id="IPR026935">
    <property type="entry name" value="BtrH_N"/>
</dbReference>
<evidence type="ECO:0000313" key="4">
    <source>
        <dbReference type="EMBL" id="RRD90819.1"/>
    </source>
</evidence>
<keyword evidence="1" id="KW-0472">Membrane</keyword>
<keyword evidence="1" id="KW-1133">Transmembrane helix</keyword>
<dbReference type="STRING" id="1121352.GCA_000620925_01046"/>